<keyword evidence="2" id="KW-0472">Membrane</keyword>
<keyword evidence="4" id="KW-1185">Reference proteome</keyword>
<accession>A0A9W7BMP4</accession>
<feature type="transmembrane region" description="Helical" evidence="2">
    <location>
        <begin position="456"/>
        <end position="481"/>
    </location>
</feature>
<reference evidence="4" key="1">
    <citation type="journal article" date="2023" name="Commun. Biol.">
        <title>Genome analysis of Parmales, the sister group of diatoms, reveals the evolutionary specialization of diatoms from phago-mixotrophs to photoautotrophs.</title>
        <authorList>
            <person name="Ban H."/>
            <person name="Sato S."/>
            <person name="Yoshikawa S."/>
            <person name="Yamada K."/>
            <person name="Nakamura Y."/>
            <person name="Ichinomiya M."/>
            <person name="Sato N."/>
            <person name="Blanc-Mathieu R."/>
            <person name="Endo H."/>
            <person name="Kuwata A."/>
            <person name="Ogata H."/>
        </authorList>
    </citation>
    <scope>NUCLEOTIDE SEQUENCE [LARGE SCALE GENOMIC DNA]</scope>
    <source>
        <strain evidence="4">NIES 3701</strain>
    </source>
</reference>
<dbReference type="PANTHER" id="PTHR11319:SF35">
    <property type="entry name" value="OUTER MEMBRANE PROTEIN PMPC-RELATED"/>
    <property type="match status" value="1"/>
</dbReference>
<feature type="transmembrane region" description="Helical" evidence="2">
    <location>
        <begin position="252"/>
        <end position="271"/>
    </location>
</feature>
<organism evidence="3 4">
    <name type="scientific">Triparma strigata</name>
    <dbReference type="NCBI Taxonomy" id="1606541"/>
    <lineage>
        <taxon>Eukaryota</taxon>
        <taxon>Sar</taxon>
        <taxon>Stramenopiles</taxon>
        <taxon>Ochrophyta</taxon>
        <taxon>Bolidophyceae</taxon>
        <taxon>Parmales</taxon>
        <taxon>Triparmaceae</taxon>
        <taxon>Triparma</taxon>
    </lineage>
</organism>
<comment type="caution">
    <text evidence="3">The sequence shown here is derived from an EMBL/GenBank/DDBJ whole genome shotgun (WGS) entry which is preliminary data.</text>
</comment>
<dbReference type="PANTHER" id="PTHR11319">
    <property type="entry name" value="G PROTEIN-COUPLED RECEPTOR-RELATED"/>
    <property type="match status" value="1"/>
</dbReference>
<feature type="transmembrane region" description="Helical" evidence="2">
    <location>
        <begin position="306"/>
        <end position="325"/>
    </location>
</feature>
<name>A0A9W7BMP4_9STRA</name>
<protein>
    <submittedName>
        <fullName evidence="3">Uncharacterized protein</fullName>
    </submittedName>
</protein>
<evidence type="ECO:0000256" key="1">
    <source>
        <dbReference type="SAM" id="MobiDB-lite"/>
    </source>
</evidence>
<evidence type="ECO:0000256" key="2">
    <source>
        <dbReference type="SAM" id="Phobius"/>
    </source>
</evidence>
<evidence type="ECO:0000313" key="3">
    <source>
        <dbReference type="EMBL" id="GMH89005.1"/>
    </source>
</evidence>
<dbReference type="OrthoDB" id="10422693at2759"/>
<feature type="transmembrane region" description="Helical" evidence="2">
    <location>
        <begin position="146"/>
        <end position="168"/>
    </location>
</feature>
<evidence type="ECO:0000313" key="4">
    <source>
        <dbReference type="Proteomes" id="UP001165085"/>
    </source>
</evidence>
<dbReference type="AlphaFoldDB" id="A0A9W7BMP4"/>
<sequence>MGLTVETLPIEAGYWRRNNKSTALFECQNKFACPASTDGSMQCSNDTDTSFPLCAVCKENSGKNSVGVCEPCEDTLTIILIFLASVLAVALVLYLFAFAYVRFIIINKGENTLSRFPSPSQLFKNYKEHAQKNDDGKHWGQRLRTYFKLFISFYQIISSLPNTLAASYPKIYTDFTSKIGPVVNWKVMSLDCFWFYKKYRYYGTFAAVIGTPIVVVLIGILIVYPLALFCYPRRTTTEEHKARTKNILWELFYIYSFIIFSHTSTTAFSMFDCQTFQDEDHRDKYLVEDRSIDCSEHNKNYQNARVVAGFAILVYPVGITTMYTWQLTKHRKAIMDEDKRESNPAIQSIGFLWKDYRPQYWWFEIFENMRRFCFTAALKMDWFPNGSPLQLALLLLVAHVCIYVYGLSCPFRENEENWTARFGQWAIFFQLLLALVASARDNTPSKGTWNISNSQVWGVVLIIINCLVAFLVVMGMAWPFLVRWWTNREKKFTLEPPSLKSLEAYRLSSQSNSAQRLPTSDWADFIDYFTKVAESSKIDAGWEKLPEDSWRSWCGLCSSSKTIVVVHQEIQQGQPKFEWRCAEGGGPIDQGRVTFLIEMDIDEVADLIGGIKNYHKSAAGRLISEIASGPHAQSSRQLKAQSKRQLTGQSKRNLLDQPQLPPGVTWRLTYSAMNLGWGWPGLFHSQRDFIVREFTKEEIGHPSRDETSRKKVICSKSMPDSNDFWKDESIMNGRVRAQKKSGYLLKQEGGSKKTEITFVAEFELQGFYKLGYFYRNFLAWYLHNELEMWRNIEKFHNSNDSDSVRISEAMDSVSPLSIRLPGVLKNNDTVRGLVKTKSYVENKNKQIAKKISGVGEHEDIEEGAKAKSVEMKAQKGGTKAWVKKEMEKNPPAQLRGGIIEDLEGDFPPPPPREKEEV</sequence>
<feature type="transmembrane region" description="Helical" evidence="2">
    <location>
        <begin position="78"/>
        <end position="105"/>
    </location>
</feature>
<dbReference type="Proteomes" id="UP001165085">
    <property type="component" value="Unassembled WGS sequence"/>
</dbReference>
<feature type="transmembrane region" description="Helical" evidence="2">
    <location>
        <begin position="205"/>
        <end position="231"/>
    </location>
</feature>
<gene>
    <name evidence="3" type="ORF">TrST_g1682</name>
</gene>
<keyword evidence="2" id="KW-0812">Transmembrane</keyword>
<feature type="transmembrane region" description="Helical" evidence="2">
    <location>
        <begin position="418"/>
        <end position="436"/>
    </location>
</feature>
<proteinExistence type="predicted"/>
<feature type="transmembrane region" description="Helical" evidence="2">
    <location>
        <begin position="389"/>
        <end position="406"/>
    </location>
</feature>
<feature type="region of interest" description="Disordered" evidence="1">
    <location>
        <begin position="887"/>
        <end position="917"/>
    </location>
</feature>
<keyword evidence="2" id="KW-1133">Transmembrane helix</keyword>
<dbReference type="EMBL" id="BRXY01000349">
    <property type="protein sequence ID" value="GMH89005.1"/>
    <property type="molecule type" value="Genomic_DNA"/>
</dbReference>